<evidence type="ECO:0008006" key="4">
    <source>
        <dbReference type="Google" id="ProtNLM"/>
    </source>
</evidence>
<evidence type="ECO:0000313" key="3">
    <source>
        <dbReference type="Proteomes" id="UP000184233"/>
    </source>
</evidence>
<evidence type="ECO:0000256" key="1">
    <source>
        <dbReference type="SAM" id="SignalP"/>
    </source>
</evidence>
<sequence>MRTMTKAFIGIASVVFFTAVSGMQAQESNPLPDPCHPCKFAQRAWSQIAPIATFVTIPPGCTFRVWYKKRLCTTDGCQELKLEKIRPFPEPPAVPPAGCVGIPADELTTLVLGQMISNNQMGFEPGNIGYGSNGCWRIVRSSCWAQKDSTNKCTNWPTTGGSIDTASKVVLFRDRDYVPCDTSACCTNVLYPTRDGCGELMFNTPLPEEYAWLHGLKDYAPEGEAAFVAAKNKFENQFGDVTCVPCTLGSPPPPPQQPACKNTCKKDIMKDYYKLLNKRTEDLYVE</sequence>
<dbReference type="STRING" id="1895771.BGO89_06170"/>
<organism evidence="2 3">
    <name type="scientific">Candidatus Kapaibacterium thiocyanatum</name>
    <dbReference type="NCBI Taxonomy" id="1895771"/>
    <lineage>
        <taxon>Bacteria</taxon>
        <taxon>Pseudomonadati</taxon>
        <taxon>Candidatus Kapaibacteriota</taxon>
        <taxon>Candidatus Kapaibacteriia</taxon>
        <taxon>Candidatus Kapaibacteriales</taxon>
        <taxon>Candidatus Kapaibacteriaceae</taxon>
        <taxon>Candidatus Kapaibacterium</taxon>
    </lineage>
</organism>
<evidence type="ECO:0000313" key="2">
    <source>
        <dbReference type="EMBL" id="OJX57982.1"/>
    </source>
</evidence>
<protein>
    <recommendedName>
        <fullName evidence="4">Secreted protein</fullName>
    </recommendedName>
</protein>
<comment type="caution">
    <text evidence="2">The sequence shown here is derived from an EMBL/GenBank/DDBJ whole genome shotgun (WGS) entry which is preliminary data.</text>
</comment>
<name>A0A1M3KZH3_9BACT</name>
<proteinExistence type="predicted"/>
<accession>A0A1M3KZH3</accession>
<reference evidence="2 3" key="1">
    <citation type="submission" date="2016-09" db="EMBL/GenBank/DDBJ databases">
        <title>Genome-resolved meta-omics ties microbial dynamics to process performance in biotechnology for thiocyanate degradation.</title>
        <authorList>
            <person name="Kantor R.S."/>
            <person name="Huddy R.J."/>
            <person name="Iyer R."/>
            <person name="Thomas B.C."/>
            <person name="Brown C.T."/>
            <person name="Anantharaman K."/>
            <person name="Tringe S."/>
            <person name="Hettich R.L."/>
            <person name="Harrison S.T."/>
            <person name="Banfield J.F."/>
        </authorList>
    </citation>
    <scope>NUCLEOTIDE SEQUENCE [LARGE SCALE GENOMIC DNA]</scope>
    <source>
        <strain evidence="2">59-99</strain>
    </source>
</reference>
<feature type="chain" id="PRO_5012386351" description="Secreted protein" evidence="1">
    <location>
        <begin position="26"/>
        <end position="286"/>
    </location>
</feature>
<dbReference type="AlphaFoldDB" id="A0A1M3KZH3"/>
<gene>
    <name evidence="2" type="ORF">BGO89_06170</name>
</gene>
<keyword evidence="1" id="KW-0732">Signal</keyword>
<feature type="signal peptide" evidence="1">
    <location>
        <begin position="1"/>
        <end position="25"/>
    </location>
</feature>
<dbReference type="EMBL" id="MKVH01000020">
    <property type="protein sequence ID" value="OJX57982.1"/>
    <property type="molecule type" value="Genomic_DNA"/>
</dbReference>
<dbReference type="Proteomes" id="UP000184233">
    <property type="component" value="Unassembled WGS sequence"/>
</dbReference>